<dbReference type="PROSITE" id="PS52016">
    <property type="entry name" value="TONB_DEPENDENT_REC_3"/>
    <property type="match status" value="1"/>
</dbReference>
<dbReference type="InterPro" id="IPR012910">
    <property type="entry name" value="Plug_dom"/>
</dbReference>
<evidence type="ECO:0000259" key="12">
    <source>
        <dbReference type="Pfam" id="PF07715"/>
    </source>
</evidence>
<keyword evidence="10" id="KW-0732">Signal</keyword>
<dbReference type="Pfam" id="PF07715">
    <property type="entry name" value="Plug"/>
    <property type="match status" value="1"/>
</dbReference>
<evidence type="ECO:0000256" key="3">
    <source>
        <dbReference type="ARBA" id="ARBA00022452"/>
    </source>
</evidence>
<dbReference type="InterPro" id="IPR010104">
    <property type="entry name" value="TonB_rcpt_bac"/>
</dbReference>
<evidence type="ECO:0000256" key="4">
    <source>
        <dbReference type="ARBA" id="ARBA00022692"/>
    </source>
</evidence>
<dbReference type="InterPro" id="IPR037066">
    <property type="entry name" value="Plug_dom_sf"/>
</dbReference>
<dbReference type="Gene3D" id="2.40.170.20">
    <property type="entry name" value="TonB-dependent receptor, beta-barrel domain"/>
    <property type="match status" value="1"/>
</dbReference>
<evidence type="ECO:0000256" key="10">
    <source>
        <dbReference type="SAM" id="SignalP"/>
    </source>
</evidence>
<dbReference type="PANTHER" id="PTHR40980">
    <property type="entry name" value="PLUG DOMAIN-CONTAINING PROTEIN"/>
    <property type="match status" value="1"/>
</dbReference>
<dbReference type="InterPro" id="IPR039426">
    <property type="entry name" value="TonB-dep_rcpt-like"/>
</dbReference>
<keyword evidence="4 8" id="KW-0812">Transmembrane</keyword>
<keyword evidence="14" id="KW-1185">Reference proteome</keyword>
<evidence type="ECO:0000259" key="11">
    <source>
        <dbReference type="Pfam" id="PF00593"/>
    </source>
</evidence>
<comment type="caution">
    <text evidence="13">The sequence shown here is derived from an EMBL/GenBank/DDBJ whole genome shotgun (WGS) entry which is preliminary data.</text>
</comment>
<feature type="signal peptide" evidence="10">
    <location>
        <begin position="1"/>
        <end position="32"/>
    </location>
</feature>
<feature type="domain" description="TonB-dependent receptor-like beta-barrel" evidence="11">
    <location>
        <begin position="439"/>
        <end position="911"/>
    </location>
</feature>
<evidence type="ECO:0000256" key="7">
    <source>
        <dbReference type="ARBA" id="ARBA00023237"/>
    </source>
</evidence>
<comment type="subcellular location">
    <subcellularLocation>
        <location evidence="1 8">Cell outer membrane</location>
        <topology evidence="1 8">Multi-pass membrane protein</topology>
    </subcellularLocation>
</comment>
<evidence type="ECO:0000313" key="13">
    <source>
        <dbReference type="EMBL" id="MBE0370153.1"/>
    </source>
</evidence>
<dbReference type="InterPro" id="IPR000531">
    <property type="entry name" value="Beta-barrel_TonB"/>
</dbReference>
<proteinExistence type="inferred from homology"/>
<evidence type="ECO:0000256" key="5">
    <source>
        <dbReference type="ARBA" id="ARBA00023077"/>
    </source>
</evidence>
<dbReference type="Gene3D" id="2.170.130.10">
    <property type="entry name" value="TonB-dependent receptor, plug domain"/>
    <property type="match status" value="1"/>
</dbReference>
<keyword evidence="7 8" id="KW-0998">Cell outer membrane</keyword>
<dbReference type="EMBL" id="AQGV01000015">
    <property type="protein sequence ID" value="MBE0370153.1"/>
    <property type="molecule type" value="Genomic_DNA"/>
</dbReference>
<evidence type="ECO:0000313" key="14">
    <source>
        <dbReference type="Proteomes" id="UP000615755"/>
    </source>
</evidence>
<evidence type="ECO:0000256" key="9">
    <source>
        <dbReference type="RuleBase" id="RU003357"/>
    </source>
</evidence>
<dbReference type="Proteomes" id="UP000615755">
    <property type="component" value="Unassembled WGS sequence"/>
</dbReference>
<dbReference type="InterPro" id="IPR036942">
    <property type="entry name" value="Beta-barrel_TonB_sf"/>
</dbReference>
<evidence type="ECO:0008006" key="15">
    <source>
        <dbReference type="Google" id="ProtNLM"/>
    </source>
</evidence>
<name>A0ABR9EGM0_9GAMM</name>
<evidence type="ECO:0000256" key="6">
    <source>
        <dbReference type="ARBA" id="ARBA00023136"/>
    </source>
</evidence>
<dbReference type="Pfam" id="PF00593">
    <property type="entry name" value="TonB_dep_Rec_b-barrel"/>
    <property type="match status" value="1"/>
</dbReference>
<dbReference type="RefSeq" id="WP_192509315.1">
    <property type="nucleotide sequence ID" value="NZ_AQGV01000015.1"/>
</dbReference>
<evidence type="ECO:0000256" key="1">
    <source>
        <dbReference type="ARBA" id="ARBA00004571"/>
    </source>
</evidence>
<sequence length="956" mass="106418">MKKSKRKDKNNIFILSPLALALSTMLSHSAYAEQGDKKDDIEVIEVKATLGILGSLREAQSIKRQSDNVVDAIVAEDIGKFPDDNVAEALQRIPGISVTRTDGAGQKVTIRGMSGKYNITTFNGRKLATDSENRDFNYDVIASELVGKIEVYKTQQAKLQEGAVGGVVNIYSRKPLDLGEELSLSVKNEYNARAKSHNPKTSFLVSDVFLDDTFGVLASLVHTKRISRYDKYKSTNWDDWQYHELYSSANPNSEQEDVVTPNNANINDSFRMPRWPRITQTESERERLGGTLALQWLPNDDLDVNFDVLFSSYDVDNKAKAMTLVLPAYDGAAKITEFNVGPDGFVDNISWNNATVELLETGVPRKSDTYQVGLNTNWVLDDITLNFDMSVSGAKNEDDGNGSLVVVRAGVSGATINFNGNHPIPDMTLAQALDENAVYGAHHSRKFGNTVDDKTSRFVIDGTWEPLSGTMSTLFFGIGYNSQDKEKYNFYPSSPSKFAFDHSDEVNPTFAAPTVNIGGNTMWQLPNDVISAGTGNGFGGGANVPQVWPSINQSALFAYFNKLDPIAAKSLIPQSSENGDTYGVKEETIHAYIESKFEDNMFGFPYMLDIGMRYIKTDITSFSYSRNPANLAFNDDGSVANSDWKKRDLQQFEDSYSDILPSMNLKLNLSEELVLRFAAAKAISRPFLSQLIPNTKIDPELEDVNDDKERRTIKYNNPGLTPYSSKQFDTALEWYYSENGNLSFASYFKQFAGFVKDDEFEETIAGNKFLATREVNDDRHSLIRGYEISWFQTFDEYLPEQLAGFGVSANYTLNNSTSGESDSEGKEIPFFGLSKHQSNINLFYEQNGLSLNIAYNKRSSYSVKKVSHWTYETGGSVDTEQAVAPSWGNLSVGMSYDITDNLRVTADVYNLLDPDETLTVNALKTELLTAGANEGSYIFENASYGKSYSVGLRYKF</sequence>
<comment type="similarity">
    <text evidence="8 9">Belongs to the TonB-dependent receptor family.</text>
</comment>
<accession>A0ABR9EGM0</accession>
<protein>
    <recommendedName>
        <fullName evidence="15">TonB-dependent receptor</fullName>
    </recommendedName>
</protein>
<dbReference type="PANTHER" id="PTHR40980:SF3">
    <property type="entry name" value="TONB-DEPENDENT RECEPTOR-LIKE BETA-BARREL DOMAIN-CONTAINING PROTEIN"/>
    <property type="match status" value="1"/>
</dbReference>
<keyword evidence="5 9" id="KW-0798">TonB box</keyword>
<evidence type="ECO:0000256" key="2">
    <source>
        <dbReference type="ARBA" id="ARBA00022448"/>
    </source>
</evidence>
<dbReference type="SUPFAM" id="SSF56935">
    <property type="entry name" value="Porins"/>
    <property type="match status" value="1"/>
</dbReference>
<organism evidence="13 14">
    <name type="scientific">Pseudoalteromonas aurantia 208</name>
    <dbReference type="NCBI Taxonomy" id="1314867"/>
    <lineage>
        <taxon>Bacteria</taxon>
        <taxon>Pseudomonadati</taxon>
        <taxon>Pseudomonadota</taxon>
        <taxon>Gammaproteobacteria</taxon>
        <taxon>Alteromonadales</taxon>
        <taxon>Pseudoalteromonadaceae</taxon>
        <taxon>Pseudoalteromonas</taxon>
    </lineage>
</organism>
<keyword evidence="2 8" id="KW-0813">Transport</keyword>
<feature type="chain" id="PRO_5046743035" description="TonB-dependent receptor" evidence="10">
    <location>
        <begin position="33"/>
        <end position="956"/>
    </location>
</feature>
<reference evidence="13 14" key="1">
    <citation type="submission" date="2015-03" db="EMBL/GenBank/DDBJ databases">
        <title>Genome sequence of Pseudoalteromonas aurantia.</title>
        <authorList>
            <person name="Xie B.-B."/>
            <person name="Rong J.-C."/>
            <person name="Qin Q.-L."/>
            <person name="Zhang Y.-Z."/>
        </authorList>
    </citation>
    <scope>NUCLEOTIDE SEQUENCE [LARGE SCALE GENOMIC DNA]</scope>
    <source>
        <strain evidence="13 14">208</strain>
    </source>
</reference>
<gene>
    <name evidence="13" type="ORF">PAUR_b0118</name>
</gene>
<dbReference type="NCBIfam" id="TIGR01782">
    <property type="entry name" value="TonB-Xanth-Caul"/>
    <property type="match status" value="1"/>
</dbReference>
<keyword evidence="6 8" id="KW-0472">Membrane</keyword>
<feature type="domain" description="TonB-dependent receptor plug" evidence="12">
    <location>
        <begin position="64"/>
        <end position="167"/>
    </location>
</feature>
<keyword evidence="3 8" id="KW-1134">Transmembrane beta strand</keyword>
<evidence type="ECO:0000256" key="8">
    <source>
        <dbReference type="PROSITE-ProRule" id="PRU01360"/>
    </source>
</evidence>